<sequence>MNKFIKFVATLVLAFGITACGDDPKADYNKILEWNQQQQPVQQKLLGEFQASLAQVKTPEDVDVLLKKYEDGAKAIIDSLDKVDVKSKEIKEFKDKSKALLVLSADVTLKSVRASVKPLTEEEKTALQAQVSELQTSAKALAELDKVLVEKYGKADQAEKK</sequence>
<dbReference type="EMBL" id="CABFKI010000005">
    <property type="protein sequence ID" value="VTU07622.1"/>
    <property type="molecule type" value="Genomic_DNA"/>
</dbReference>
<name>A0ABY6TJF0_9PAST</name>
<organism evidence="2 3">
    <name type="scientific">Actinobacillus porcinus</name>
    <dbReference type="NCBI Taxonomy" id="51048"/>
    <lineage>
        <taxon>Bacteria</taxon>
        <taxon>Pseudomonadati</taxon>
        <taxon>Pseudomonadota</taxon>
        <taxon>Gammaproteobacteria</taxon>
        <taxon>Pasteurellales</taxon>
        <taxon>Pasteurellaceae</taxon>
        <taxon>Actinobacillus</taxon>
    </lineage>
</organism>
<feature type="chain" id="PRO_5046643937" evidence="1">
    <location>
        <begin position="22"/>
        <end position="161"/>
    </location>
</feature>
<dbReference type="PROSITE" id="PS51257">
    <property type="entry name" value="PROKAR_LIPOPROTEIN"/>
    <property type="match status" value="1"/>
</dbReference>
<dbReference type="GeneID" id="86155399"/>
<evidence type="ECO:0000256" key="1">
    <source>
        <dbReference type="SAM" id="SignalP"/>
    </source>
</evidence>
<keyword evidence="1" id="KW-0732">Signal</keyword>
<dbReference type="RefSeq" id="WP_135709816.1">
    <property type="nucleotide sequence ID" value="NZ_CABFKI010000005.1"/>
</dbReference>
<accession>A0ABY6TJF0</accession>
<comment type="caution">
    <text evidence="2">The sequence shown here is derived from an EMBL/GenBank/DDBJ whole genome shotgun (WGS) entry which is preliminary data.</text>
</comment>
<feature type="signal peptide" evidence="1">
    <location>
        <begin position="1"/>
        <end position="21"/>
    </location>
</feature>
<evidence type="ECO:0000313" key="3">
    <source>
        <dbReference type="Proteomes" id="UP000308167"/>
    </source>
</evidence>
<reference evidence="2 3" key="1">
    <citation type="submission" date="2019-05" db="EMBL/GenBank/DDBJ databases">
        <authorList>
            <consortium name="Pathogen Informatics"/>
        </authorList>
    </citation>
    <scope>NUCLEOTIDE SEQUENCE [LARGE SCALE GENOMIC DNA]</scope>
    <source>
        <strain evidence="2 3">NM319</strain>
    </source>
</reference>
<dbReference type="Proteomes" id="UP000308167">
    <property type="component" value="Unassembled WGS sequence"/>
</dbReference>
<protein>
    <submittedName>
        <fullName evidence="2">Lipoprotein HlpB</fullName>
    </submittedName>
</protein>
<evidence type="ECO:0000313" key="2">
    <source>
        <dbReference type="EMBL" id="VTU07622.1"/>
    </source>
</evidence>
<gene>
    <name evidence="2" type="primary">hlpB</name>
    <name evidence="2" type="ORF">SAMEA1410922_01000</name>
</gene>
<keyword evidence="2" id="KW-0449">Lipoprotein</keyword>
<keyword evidence="3" id="KW-1185">Reference proteome</keyword>
<proteinExistence type="predicted"/>